<gene>
    <name evidence="9" type="ORF">E1163_24950</name>
</gene>
<dbReference type="EMBL" id="SMLW01000657">
    <property type="protein sequence ID" value="MTI28228.1"/>
    <property type="molecule type" value="Genomic_DNA"/>
</dbReference>
<dbReference type="InterPro" id="IPR051906">
    <property type="entry name" value="TolC-like"/>
</dbReference>
<dbReference type="Proteomes" id="UP000798808">
    <property type="component" value="Unassembled WGS sequence"/>
</dbReference>
<dbReference type="SUPFAM" id="SSF56954">
    <property type="entry name" value="Outer membrane efflux proteins (OEP)"/>
    <property type="match status" value="1"/>
</dbReference>
<dbReference type="InterPro" id="IPR003423">
    <property type="entry name" value="OMP_efflux"/>
</dbReference>
<evidence type="ECO:0000256" key="4">
    <source>
        <dbReference type="ARBA" id="ARBA00022452"/>
    </source>
</evidence>
<dbReference type="PANTHER" id="PTHR30026">
    <property type="entry name" value="OUTER MEMBRANE PROTEIN TOLC"/>
    <property type="match status" value="1"/>
</dbReference>
<dbReference type="Pfam" id="PF02321">
    <property type="entry name" value="OEP"/>
    <property type="match status" value="1"/>
</dbReference>
<evidence type="ECO:0000256" key="2">
    <source>
        <dbReference type="ARBA" id="ARBA00007613"/>
    </source>
</evidence>
<evidence type="ECO:0000313" key="9">
    <source>
        <dbReference type="EMBL" id="MTI28228.1"/>
    </source>
</evidence>
<keyword evidence="6" id="KW-0472">Membrane</keyword>
<keyword evidence="5" id="KW-0812">Transmembrane</keyword>
<evidence type="ECO:0000256" key="3">
    <source>
        <dbReference type="ARBA" id="ARBA00022448"/>
    </source>
</evidence>
<reference evidence="9 10" key="1">
    <citation type="submission" date="2019-02" db="EMBL/GenBank/DDBJ databases">
        <authorList>
            <person name="Goldberg S.R."/>
            <person name="Haltli B.A."/>
            <person name="Correa H."/>
            <person name="Russell K.G."/>
        </authorList>
    </citation>
    <scope>NUCLEOTIDE SEQUENCE [LARGE SCALE GENOMIC DNA]</scope>
    <source>
        <strain evidence="9 10">JCM 16186</strain>
    </source>
</reference>
<feature type="coiled-coil region" evidence="8">
    <location>
        <begin position="312"/>
        <end position="364"/>
    </location>
</feature>
<keyword evidence="10" id="KW-1185">Reference proteome</keyword>
<sequence length="401" mass="46163">MGQSKLNDYLNMAAENNPGLKARYAEFEGAMEKIPQAKSLQEPTFSFGYFISPVETRVGPQRARFSLSQMFPWFGTLKERGDVAALQAEASYTKFIDAREKLSMQVKVQYYQLWETYKLIGLEEENLEILRTYENLAQTRFSTSEGRLSSVFRVQLEQKQVNTKLEILKERVTVLERSFFRLINSKPDTAGVIVADSIALPAGDPVFMKDSLTNHPNVKFFKLQQAAATESKRVAEKSGYPSIGAGIDYVIVGKRSDMSMPDNGKNVLMPMATISIPIWRKKYKAAVKEAAFKEEQFQFEQENMSNTLTSQLDMAVYEMQSAKSEMELYKEQMDIAQRTLELTISDYTNDLEEFEQILQVQQRLIQFERGFYKAYKEYLMKYAEIEYLTYETPEGLPLDEN</sequence>
<keyword evidence="7" id="KW-0998">Cell outer membrane</keyword>
<keyword evidence="8" id="KW-0175">Coiled coil</keyword>
<evidence type="ECO:0000256" key="5">
    <source>
        <dbReference type="ARBA" id="ARBA00022692"/>
    </source>
</evidence>
<organism evidence="9 10">
    <name type="scientific">Fulvivirga kasyanovii</name>
    <dbReference type="NCBI Taxonomy" id="396812"/>
    <lineage>
        <taxon>Bacteria</taxon>
        <taxon>Pseudomonadati</taxon>
        <taxon>Bacteroidota</taxon>
        <taxon>Cytophagia</taxon>
        <taxon>Cytophagales</taxon>
        <taxon>Fulvivirgaceae</taxon>
        <taxon>Fulvivirga</taxon>
    </lineage>
</organism>
<accession>A0ABW9RW69</accession>
<evidence type="ECO:0000256" key="8">
    <source>
        <dbReference type="SAM" id="Coils"/>
    </source>
</evidence>
<comment type="caution">
    <text evidence="9">The sequence shown here is derived from an EMBL/GenBank/DDBJ whole genome shotgun (WGS) entry which is preliminary data.</text>
</comment>
<comment type="subcellular location">
    <subcellularLocation>
        <location evidence="1">Cell outer membrane</location>
    </subcellularLocation>
</comment>
<evidence type="ECO:0000256" key="1">
    <source>
        <dbReference type="ARBA" id="ARBA00004442"/>
    </source>
</evidence>
<name>A0ABW9RW69_9BACT</name>
<evidence type="ECO:0000256" key="7">
    <source>
        <dbReference type="ARBA" id="ARBA00023237"/>
    </source>
</evidence>
<protein>
    <submittedName>
        <fullName evidence="9">TolC family protein</fullName>
    </submittedName>
</protein>
<evidence type="ECO:0000313" key="10">
    <source>
        <dbReference type="Proteomes" id="UP000798808"/>
    </source>
</evidence>
<keyword evidence="3" id="KW-0813">Transport</keyword>
<keyword evidence="4" id="KW-1134">Transmembrane beta strand</keyword>
<dbReference type="PANTHER" id="PTHR30026:SF20">
    <property type="entry name" value="OUTER MEMBRANE PROTEIN TOLC"/>
    <property type="match status" value="1"/>
</dbReference>
<dbReference type="Gene3D" id="1.20.1600.10">
    <property type="entry name" value="Outer membrane efflux proteins (OEP)"/>
    <property type="match status" value="1"/>
</dbReference>
<evidence type="ECO:0000256" key="6">
    <source>
        <dbReference type="ARBA" id="ARBA00023136"/>
    </source>
</evidence>
<proteinExistence type="inferred from homology"/>
<comment type="similarity">
    <text evidence="2">Belongs to the outer membrane factor (OMF) (TC 1.B.17) family.</text>
</comment>